<reference evidence="3 4" key="1">
    <citation type="journal article" date="2018" name="Genome Biol. Evol.">
        <title>Multiple Roots of Fruiting Body Formation in Amoebozoa.</title>
        <authorList>
            <person name="Hillmann F."/>
            <person name="Forbes G."/>
            <person name="Novohradska S."/>
            <person name="Ferling I."/>
            <person name="Riege K."/>
            <person name="Groth M."/>
            <person name="Westermann M."/>
            <person name="Marz M."/>
            <person name="Spaller T."/>
            <person name="Winckler T."/>
            <person name="Schaap P."/>
            <person name="Glockner G."/>
        </authorList>
    </citation>
    <scope>NUCLEOTIDE SEQUENCE [LARGE SCALE GENOMIC DNA]</scope>
    <source>
        <strain evidence="3 4">Jena</strain>
    </source>
</reference>
<protein>
    <recommendedName>
        <fullName evidence="2">Glycosyl hydrolase family 95 N-terminal domain-containing protein</fullName>
    </recommendedName>
</protein>
<evidence type="ECO:0000313" key="4">
    <source>
        <dbReference type="Proteomes" id="UP000241769"/>
    </source>
</evidence>
<evidence type="ECO:0000313" key="3">
    <source>
        <dbReference type="EMBL" id="PRP75041.1"/>
    </source>
</evidence>
<name>A0A2P6MTK4_9EUKA</name>
<feature type="domain" description="Glycosyl hydrolase family 95 N-terminal" evidence="2">
    <location>
        <begin position="35"/>
        <end position="90"/>
    </location>
</feature>
<feature type="compositionally biased region" description="Polar residues" evidence="1">
    <location>
        <begin position="62"/>
        <end position="73"/>
    </location>
</feature>
<dbReference type="InterPro" id="IPR027414">
    <property type="entry name" value="GH95_N_dom"/>
</dbReference>
<dbReference type="Gene3D" id="2.70.98.50">
    <property type="entry name" value="putative glycoside hydrolase family protein from bacillus halodurans"/>
    <property type="match status" value="1"/>
</dbReference>
<evidence type="ECO:0000256" key="1">
    <source>
        <dbReference type="SAM" id="MobiDB-lite"/>
    </source>
</evidence>
<dbReference type="Proteomes" id="UP000241769">
    <property type="component" value="Unassembled WGS sequence"/>
</dbReference>
<sequence length="97" mass="11023">MARFFEEERTAQTVYNISGFANLQSSGWRSPFCWGMDSCGVEEERVVLNEHTVWSGGPFDNPQYTGNNDSPSSAGKHKETIEMVRRYIDNNLSVPEE</sequence>
<dbReference type="AlphaFoldDB" id="A0A2P6MTK4"/>
<proteinExistence type="predicted"/>
<evidence type="ECO:0000259" key="2">
    <source>
        <dbReference type="Pfam" id="PF14498"/>
    </source>
</evidence>
<dbReference type="EMBL" id="MDYQ01000419">
    <property type="protein sequence ID" value="PRP75041.1"/>
    <property type="molecule type" value="Genomic_DNA"/>
</dbReference>
<organism evidence="3 4">
    <name type="scientific">Planoprotostelium fungivorum</name>
    <dbReference type="NCBI Taxonomy" id="1890364"/>
    <lineage>
        <taxon>Eukaryota</taxon>
        <taxon>Amoebozoa</taxon>
        <taxon>Evosea</taxon>
        <taxon>Variosea</taxon>
        <taxon>Cavosteliida</taxon>
        <taxon>Cavosteliaceae</taxon>
        <taxon>Planoprotostelium</taxon>
    </lineage>
</organism>
<accession>A0A2P6MTK4</accession>
<dbReference type="InParanoid" id="A0A2P6MTK4"/>
<gene>
    <name evidence="3" type="ORF">PROFUN_03877</name>
</gene>
<dbReference type="Pfam" id="PF14498">
    <property type="entry name" value="Glyco_hyd_65N_2"/>
    <property type="match status" value="1"/>
</dbReference>
<feature type="region of interest" description="Disordered" evidence="1">
    <location>
        <begin position="57"/>
        <end position="79"/>
    </location>
</feature>
<comment type="caution">
    <text evidence="3">The sequence shown here is derived from an EMBL/GenBank/DDBJ whole genome shotgun (WGS) entry which is preliminary data.</text>
</comment>
<keyword evidence="4" id="KW-1185">Reference proteome</keyword>